<evidence type="ECO:0000313" key="3">
    <source>
        <dbReference type="EMBL" id="GEU86014.1"/>
    </source>
</evidence>
<dbReference type="PANTHER" id="PTHR11439:SF496">
    <property type="entry name" value="RNA-DIRECTED DNA POLYMERASE"/>
    <property type="match status" value="1"/>
</dbReference>
<reference evidence="3" key="1">
    <citation type="journal article" date="2019" name="Sci. Rep.">
        <title>Draft genome of Tanacetum cinerariifolium, the natural source of mosquito coil.</title>
        <authorList>
            <person name="Yamashiro T."/>
            <person name="Shiraishi A."/>
            <person name="Satake H."/>
            <person name="Nakayama K."/>
        </authorList>
    </citation>
    <scope>NUCLEOTIDE SEQUENCE</scope>
</reference>
<dbReference type="Pfam" id="PF07727">
    <property type="entry name" value="RVT_2"/>
    <property type="match status" value="1"/>
</dbReference>
<dbReference type="GO" id="GO:0003676">
    <property type="term" value="F:nucleic acid binding"/>
    <property type="evidence" value="ECO:0007669"/>
    <property type="project" value="InterPro"/>
</dbReference>
<accession>A0A6L2NN60</accession>
<dbReference type="PANTHER" id="PTHR11439">
    <property type="entry name" value="GAG-POL-RELATED RETROTRANSPOSON"/>
    <property type="match status" value="1"/>
</dbReference>
<comment type="caution">
    <text evidence="3">The sequence shown here is derived from an EMBL/GenBank/DDBJ whole genome shotgun (WGS) entry which is preliminary data.</text>
</comment>
<sequence length="1079" mass="119865">MHNMGKTIGELHALLIEYAKAKGRGKKKGKAKNDACHHCKKVGQRKRNCPVYLAELMKKKKQVGTASSSGLRGARKLEQRALYLYVGNGLTPSYTPQHNGVSERRNHTLLNMVRSMMNLTTLSLSFWDYARESVARILNMVLAKKVDKTPYELCGRAGELKEIEYEHTSPSENTSKIPMEVEGFEPPHEEEAHIQMQSMKDNQVWRLVDLLPDCKTVRSRWLFKKKADMGGNVHIYNAHLVAKGFTQFYEVDYKEMFSPVTDIRVIRILIAIAAYYEYEIWQIDVKTAFLNGYLDEDIYMAKHMQNVPYALAVGSIMYAVRCTRPNVAFAQNITSRFQHNPGEPHWTAVKTILKYLRNTKDMFLVHGENPEAEPRVDCYCDARFETDRDDTKSQTKAEYIDASEATMEAVWIMKFISGLALILAILREVTTGLMLRYCYCLVNIFALTKKHSTSSQSDYEKIDKEIRLNVEAASVGSSDMDERNGGFGFAHAKEMYVVPTGRVIILTGRYVVPTGRVIVATGRDIWNVVKARGIAQRVSDAGDAGEFALMSVTFETKLDNHLVQTEKWRNSSKNLFKLIDSSMFVRTKVGLGFTDCISENELGWDDSAFSVFATNSEDAKGRPIFHRFAKTVSMKVVPPPLTRDYTSLSDHTDLDESQMSYGTKSSTSCDSKSVSNDFVSCVDSDKSSEVNTNDFAFSDSSVKSLEHKPTDSNSCVSTSSVSTSVNEAEIESNVGTPIKEPVIVQDLPSFPCNSFDKTEHTFRTSCNKNGYFNKKAGHFRKNASSVSKLCFVYGSGTHLIKDCDFYEKQIANTTVGLGMGPAVRPQPVPTGKPKVNPVPTGKPKVKPVPTGKPKVTPVPTGKPKVTPVSTGKPTVTPVPTGKLQVSTPVPTGRPNRPFLVPTDRVYSPSVISSPQQVVLGNHIEKVYTGYPRTIVDLIYLHTDDNVADLLTKALDGPRVFNSPILHLLRVEMVINSLWIMTILGIQELASPKANGFCPEQTATGKDISNPFMAVMICQKSLGYSYSPMIHVLRVGLVINLPGYVVPTGRVIIPSGRYVVPTGRVIVATGRYIVPAGNAL</sequence>
<dbReference type="InterPro" id="IPR012337">
    <property type="entry name" value="RNaseH-like_sf"/>
</dbReference>
<feature type="region of interest" description="Disordered" evidence="1">
    <location>
        <begin position="822"/>
        <end position="900"/>
    </location>
</feature>
<dbReference type="InterPro" id="IPR013103">
    <property type="entry name" value="RVT_2"/>
</dbReference>
<evidence type="ECO:0000259" key="2">
    <source>
        <dbReference type="Pfam" id="PF07727"/>
    </source>
</evidence>
<gene>
    <name evidence="3" type="ORF">Tci_057992</name>
</gene>
<evidence type="ECO:0000256" key="1">
    <source>
        <dbReference type="SAM" id="MobiDB-lite"/>
    </source>
</evidence>
<organism evidence="3">
    <name type="scientific">Tanacetum cinerariifolium</name>
    <name type="common">Dalmatian daisy</name>
    <name type="synonym">Chrysanthemum cinerariifolium</name>
    <dbReference type="NCBI Taxonomy" id="118510"/>
    <lineage>
        <taxon>Eukaryota</taxon>
        <taxon>Viridiplantae</taxon>
        <taxon>Streptophyta</taxon>
        <taxon>Embryophyta</taxon>
        <taxon>Tracheophyta</taxon>
        <taxon>Spermatophyta</taxon>
        <taxon>Magnoliopsida</taxon>
        <taxon>eudicotyledons</taxon>
        <taxon>Gunneridae</taxon>
        <taxon>Pentapetalae</taxon>
        <taxon>asterids</taxon>
        <taxon>campanulids</taxon>
        <taxon>Asterales</taxon>
        <taxon>Asteraceae</taxon>
        <taxon>Asteroideae</taxon>
        <taxon>Anthemideae</taxon>
        <taxon>Anthemidinae</taxon>
        <taxon>Tanacetum</taxon>
    </lineage>
</organism>
<dbReference type="Gene3D" id="3.30.420.10">
    <property type="entry name" value="Ribonuclease H-like superfamily/Ribonuclease H"/>
    <property type="match status" value="1"/>
</dbReference>
<name>A0A6L2NN60_TANCI</name>
<dbReference type="AlphaFoldDB" id="A0A6L2NN60"/>
<dbReference type="SUPFAM" id="SSF53098">
    <property type="entry name" value="Ribonuclease H-like"/>
    <property type="match status" value="1"/>
</dbReference>
<feature type="compositionally biased region" description="Low complexity" evidence="1">
    <location>
        <begin position="831"/>
        <end position="882"/>
    </location>
</feature>
<protein>
    <submittedName>
        <fullName evidence="3">Retrotransposon protein, putative, Ty1-copia subclass</fullName>
    </submittedName>
</protein>
<proteinExistence type="predicted"/>
<feature type="domain" description="Reverse transcriptase Ty1/copia-type" evidence="2">
    <location>
        <begin position="202"/>
        <end position="302"/>
    </location>
</feature>
<dbReference type="InterPro" id="IPR036397">
    <property type="entry name" value="RNaseH_sf"/>
</dbReference>
<dbReference type="EMBL" id="BKCJ010009230">
    <property type="protein sequence ID" value="GEU86014.1"/>
    <property type="molecule type" value="Genomic_DNA"/>
</dbReference>